<accession>A0A2T3AEZ5</accession>
<feature type="compositionally biased region" description="Basic residues" evidence="2">
    <location>
        <begin position="324"/>
        <end position="333"/>
    </location>
</feature>
<reference evidence="4 5" key="1">
    <citation type="journal article" date="2018" name="Mycol. Prog.">
        <title>Coniella lustricola, a new species from submerged detritus.</title>
        <authorList>
            <person name="Raudabaugh D.B."/>
            <person name="Iturriaga T."/>
            <person name="Carver A."/>
            <person name="Mondo S."/>
            <person name="Pangilinan J."/>
            <person name="Lipzen A."/>
            <person name="He G."/>
            <person name="Amirebrahimi M."/>
            <person name="Grigoriev I.V."/>
            <person name="Miller A.N."/>
        </authorList>
    </citation>
    <scope>NUCLEOTIDE SEQUENCE [LARGE SCALE GENOMIC DNA]</scope>
    <source>
        <strain evidence="4 5">B22-T-1</strain>
    </source>
</reference>
<dbReference type="Proteomes" id="UP000241462">
    <property type="component" value="Unassembled WGS sequence"/>
</dbReference>
<organism evidence="4 5">
    <name type="scientific">Coniella lustricola</name>
    <dbReference type="NCBI Taxonomy" id="2025994"/>
    <lineage>
        <taxon>Eukaryota</taxon>
        <taxon>Fungi</taxon>
        <taxon>Dikarya</taxon>
        <taxon>Ascomycota</taxon>
        <taxon>Pezizomycotina</taxon>
        <taxon>Sordariomycetes</taxon>
        <taxon>Sordariomycetidae</taxon>
        <taxon>Diaporthales</taxon>
        <taxon>Schizoparmaceae</taxon>
        <taxon>Coniella</taxon>
    </lineage>
</organism>
<dbReference type="OrthoDB" id="272624at2759"/>
<feature type="compositionally biased region" description="Gly residues" evidence="2">
    <location>
        <begin position="313"/>
        <end position="322"/>
    </location>
</feature>
<dbReference type="GO" id="GO:0070898">
    <property type="term" value="P:RNA polymerase III preinitiation complex assembly"/>
    <property type="evidence" value="ECO:0007669"/>
    <property type="project" value="TreeGrafter"/>
</dbReference>
<feature type="domain" description="Myb-like" evidence="3">
    <location>
        <begin position="119"/>
        <end position="168"/>
    </location>
</feature>
<proteinExistence type="predicted"/>
<dbReference type="InParanoid" id="A0A2T3AEZ5"/>
<dbReference type="PANTHER" id="PTHR22929:SF0">
    <property type="entry name" value="TRANSCRIPTION FACTOR TFIIIB COMPONENT B'' HOMOLOG"/>
    <property type="match status" value="1"/>
</dbReference>
<dbReference type="PANTHER" id="PTHR22929">
    <property type="entry name" value="RNA POLYMERASE III TRANSCRIPTION INITIATION FACTOR B"/>
    <property type="match status" value="1"/>
</dbReference>
<feature type="region of interest" description="Disordered" evidence="2">
    <location>
        <begin position="308"/>
        <end position="345"/>
    </location>
</feature>
<dbReference type="EMBL" id="KZ678400">
    <property type="protein sequence ID" value="PSR94280.1"/>
    <property type="molecule type" value="Genomic_DNA"/>
</dbReference>
<name>A0A2T3AEZ5_9PEZI</name>
<evidence type="ECO:0000256" key="2">
    <source>
        <dbReference type="SAM" id="MobiDB-lite"/>
    </source>
</evidence>
<evidence type="ECO:0000259" key="3">
    <source>
        <dbReference type="SMART" id="SM00717"/>
    </source>
</evidence>
<dbReference type="Pfam" id="PF15963">
    <property type="entry name" value="Myb_DNA-bind_7"/>
    <property type="match status" value="1"/>
</dbReference>
<dbReference type="GO" id="GO:0001156">
    <property type="term" value="F:TFIIIC-class transcription factor complex binding"/>
    <property type="evidence" value="ECO:0007669"/>
    <property type="project" value="TreeGrafter"/>
</dbReference>
<dbReference type="SUPFAM" id="SSF46689">
    <property type="entry name" value="Homeodomain-like"/>
    <property type="match status" value="1"/>
</dbReference>
<dbReference type="InterPro" id="IPR039467">
    <property type="entry name" value="TFIIIB_B''_Myb"/>
</dbReference>
<dbReference type="SMART" id="SM00717">
    <property type="entry name" value="SANT"/>
    <property type="match status" value="1"/>
</dbReference>
<dbReference type="Gene3D" id="1.20.58.1880">
    <property type="match status" value="1"/>
</dbReference>
<protein>
    <recommendedName>
        <fullName evidence="3">Myb-like domain-containing protein</fullName>
    </recommendedName>
</protein>
<keyword evidence="5" id="KW-1185">Reference proteome</keyword>
<dbReference type="STRING" id="2025994.A0A2T3AEZ5"/>
<dbReference type="InterPro" id="IPR009057">
    <property type="entry name" value="Homeodomain-like_sf"/>
</dbReference>
<evidence type="ECO:0000313" key="4">
    <source>
        <dbReference type="EMBL" id="PSR94280.1"/>
    </source>
</evidence>
<feature type="region of interest" description="Disordered" evidence="2">
    <location>
        <begin position="1"/>
        <end position="56"/>
    </location>
</feature>
<keyword evidence="1" id="KW-0175">Coiled coil</keyword>
<feature type="coiled-coil region" evidence="1">
    <location>
        <begin position="199"/>
        <end position="230"/>
    </location>
</feature>
<evidence type="ECO:0000256" key="1">
    <source>
        <dbReference type="SAM" id="Coils"/>
    </source>
</evidence>
<dbReference type="GO" id="GO:0000126">
    <property type="term" value="C:transcription factor TFIIIB complex"/>
    <property type="evidence" value="ECO:0007669"/>
    <property type="project" value="TreeGrafter"/>
</dbReference>
<feature type="region of interest" description="Disordered" evidence="2">
    <location>
        <begin position="231"/>
        <end position="257"/>
    </location>
</feature>
<gene>
    <name evidence="4" type="ORF">BD289DRAFT_363786</name>
</gene>
<sequence length="345" mass="37375">MRQRLIRQGLLQEGEPLPSDANSEAGAGDGSPAPRLPTPAAAAPTPRPPSPAPAFADMMMGGNGISIRVVDGQIVTNEDSMQYDRHAEADRLRGDIEVREENDFSKRVTQLTYMTRKTSKTSWPDEDTAKFYHGLRMFGTDFNTIAKMFGGARDRRQIKLKFNREERMNPDAVNRCLIGEKAIAMDLEAVGGSDGLEESKVIQDELARLREEREAETKRLEDEITAEAKRKRDELLGKRKGDTVGGKDNKGRHTHNHHDLDAADMADIVNGAFAEASRNKIGAEQQDANPGAKYGVGTDPDVIDETDLAGASGWSGGRGAARGRGARGGRRGGGKASVFASGFGL</sequence>
<dbReference type="AlphaFoldDB" id="A0A2T3AEZ5"/>
<dbReference type="InterPro" id="IPR001005">
    <property type="entry name" value="SANT/Myb"/>
</dbReference>
<evidence type="ECO:0000313" key="5">
    <source>
        <dbReference type="Proteomes" id="UP000241462"/>
    </source>
</evidence>